<proteinExistence type="predicted"/>
<dbReference type="SUPFAM" id="SSF143100">
    <property type="entry name" value="TTHA1013/TTHA0281-like"/>
    <property type="match status" value="1"/>
</dbReference>
<gene>
    <name evidence="1" type="ORF">ME9_01012</name>
</gene>
<dbReference type="Gene3D" id="3.30.160.250">
    <property type="match status" value="1"/>
</dbReference>
<keyword evidence="2" id="KW-1185">Reference proteome</keyword>
<dbReference type="EMBL" id="AIMD01000035">
    <property type="protein sequence ID" value="EJF94091.1"/>
    <property type="molecule type" value="Genomic_DNA"/>
</dbReference>
<reference evidence="1 2" key="1">
    <citation type="submission" date="2012-03" db="EMBL/GenBank/DDBJ databases">
        <title>The Genome Sequence of Bartonella taylorii 8TBB.</title>
        <authorList>
            <consortium name="The Broad Institute Genome Sequencing Platform"/>
            <consortium name="The Broad Institute Genome Sequencing Center for Infectious Disease"/>
            <person name="Feldgarden M."/>
            <person name="Kirby J."/>
            <person name="Kosoy M."/>
            <person name="Birtles R."/>
            <person name="Probert W.S."/>
            <person name="Chiaraviglio L."/>
            <person name="Young S.K."/>
            <person name="Zeng Q."/>
            <person name="Gargeya S."/>
            <person name="Fitzgerald M."/>
            <person name="Haas B."/>
            <person name="Abouelleil A."/>
            <person name="Alvarado L."/>
            <person name="Arachchi H.M."/>
            <person name="Berlin A."/>
            <person name="Chapman S.B."/>
            <person name="Gearin G."/>
            <person name="Goldberg J."/>
            <person name="Griggs A."/>
            <person name="Gujja S."/>
            <person name="Hansen M."/>
            <person name="Heiman D."/>
            <person name="Howarth C."/>
            <person name="Larimer J."/>
            <person name="Lui A."/>
            <person name="MacDonald P.J.P."/>
            <person name="McCowen C."/>
            <person name="Montmayeur A."/>
            <person name="Murphy C."/>
            <person name="Neiman D."/>
            <person name="Pearson M."/>
            <person name="Priest M."/>
            <person name="Roberts A."/>
            <person name="Saif S."/>
            <person name="Shea T."/>
            <person name="Sisk P."/>
            <person name="Stolte C."/>
            <person name="Sykes S."/>
            <person name="Wortman J."/>
            <person name="Nusbaum C."/>
            <person name="Birren B."/>
        </authorList>
    </citation>
    <scope>NUCLEOTIDE SEQUENCE [LARGE SCALE GENOMIC DNA]</scope>
    <source>
        <strain evidence="1 2">8TBB</strain>
    </source>
</reference>
<evidence type="ECO:0000313" key="1">
    <source>
        <dbReference type="EMBL" id="EJF94091.1"/>
    </source>
</evidence>
<dbReference type="InterPro" id="IPR035069">
    <property type="entry name" value="TTHA1013/TTHA0281-like"/>
</dbReference>
<name>A0A9P2W2B4_BARTA</name>
<evidence type="ECO:0000313" key="2">
    <source>
        <dbReference type="Proteomes" id="UP000002648"/>
    </source>
</evidence>
<comment type="caution">
    <text evidence="1">The sequence shown here is derived from an EMBL/GenBank/DDBJ whole genome shotgun (WGS) entry which is preliminary data.</text>
</comment>
<dbReference type="AlphaFoldDB" id="A0A9P2W2B4"/>
<dbReference type="Proteomes" id="UP000002648">
    <property type="component" value="Unassembled WGS sequence"/>
</dbReference>
<accession>A0A9P2W2B4</accession>
<sequence length="45" mass="4925">MEYTYPEKLESDLGDGFIVTCPDVPEVVTAGENRDDLMFTALSVG</sequence>
<organism evidence="1 2">
    <name type="scientific">Bartonella taylorii 8TBB</name>
    <dbReference type="NCBI Taxonomy" id="1094560"/>
    <lineage>
        <taxon>Bacteria</taxon>
        <taxon>Pseudomonadati</taxon>
        <taxon>Pseudomonadota</taxon>
        <taxon>Alphaproteobacteria</taxon>
        <taxon>Hyphomicrobiales</taxon>
        <taxon>Bartonellaceae</taxon>
        <taxon>Bartonella</taxon>
    </lineage>
</organism>
<protein>
    <recommendedName>
        <fullName evidence="3">HicB-like antitoxin of toxin-antitoxin system domain-containing protein</fullName>
    </recommendedName>
</protein>
<dbReference type="RefSeq" id="WP_004859873.1">
    <property type="nucleotide sequence ID" value="NZ_JH725052.1"/>
</dbReference>
<evidence type="ECO:0008006" key="3">
    <source>
        <dbReference type="Google" id="ProtNLM"/>
    </source>
</evidence>